<organism evidence="2">
    <name type="scientific">Arion vulgaris</name>
    <dbReference type="NCBI Taxonomy" id="1028688"/>
    <lineage>
        <taxon>Eukaryota</taxon>
        <taxon>Metazoa</taxon>
        <taxon>Spiralia</taxon>
        <taxon>Lophotrochozoa</taxon>
        <taxon>Mollusca</taxon>
        <taxon>Gastropoda</taxon>
        <taxon>Heterobranchia</taxon>
        <taxon>Euthyneura</taxon>
        <taxon>Panpulmonata</taxon>
        <taxon>Eupulmonata</taxon>
        <taxon>Stylommatophora</taxon>
        <taxon>Helicina</taxon>
        <taxon>Arionoidea</taxon>
        <taxon>Arionidae</taxon>
        <taxon>Arion</taxon>
    </lineage>
</organism>
<gene>
    <name evidence="2" type="primary">ORF76655</name>
</gene>
<name>A0A0B6ZR54_9EUPU</name>
<sequence length="81" mass="9405">VPSTVPGNTGDTDDAVRLTEKHYIYVLPPTQKAKPYKPCRVCLKKKMRKESRYYCRSCPSKPGLCLGECFEDYHSKTKYWL</sequence>
<dbReference type="Pfam" id="PF13842">
    <property type="entry name" value="zf-Tnp_2"/>
    <property type="match status" value="1"/>
</dbReference>
<dbReference type="EMBL" id="HACG01024163">
    <property type="protein sequence ID" value="CEK71028.1"/>
    <property type="molecule type" value="Transcribed_RNA"/>
</dbReference>
<dbReference type="InterPro" id="IPR032718">
    <property type="entry name" value="PGBD4_Znf_C"/>
</dbReference>
<reference evidence="2" key="1">
    <citation type="submission" date="2014-12" db="EMBL/GenBank/DDBJ databases">
        <title>Insight into the proteome of Arion vulgaris.</title>
        <authorList>
            <person name="Aradska J."/>
            <person name="Bulat T."/>
            <person name="Smidak R."/>
            <person name="Sarate P."/>
            <person name="Gangsoo J."/>
            <person name="Sialana F."/>
            <person name="Bilban M."/>
            <person name="Lubec G."/>
        </authorList>
    </citation>
    <scope>NUCLEOTIDE SEQUENCE</scope>
    <source>
        <tissue evidence="2">Skin</tissue>
    </source>
</reference>
<feature type="domain" description="PiggyBac transposable element-derived protein 4 C-terminal zinc-finger" evidence="1">
    <location>
        <begin position="32"/>
        <end position="74"/>
    </location>
</feature>
<feature type="non-terminal residue" evidence="2">
    <location>
        <position position="1"/>
    </location>
</feature>
<dbReference type="AlphaFoldDB" id="A0A0B6ZR54"/>
<proteinExistence type="predicted"/>
<accession>A0A0B6ZR54</accession>
<evidence type="ECO:0000259" key="1">
    <source>
        <dbReference type="Pfam" id="PF13842"/>
    </source>
</evidence>
<evidence type="ECO:0000313" key="2">
    <source>
        <dbReference type="EMBL" id="CEK71028.1"/>
    </source>
</evidence>
<protein>
    <recommendedName>
        <fullName evidence="1">PiggyBac transposable element-derived protein 4 C-terminal zinc-finger domain-containing protein</fullName>
    </recommendedName>
</protein>